<comment type="subcellular location">
    <subcellularLocation>
        <location evidence="1">Endoplasmic reticulum membrane</location>
        <topology evidence="1">Multi-pass membrane protein</topology>
    </subcellularLocation>
</comment>
<dbReference type="PROSITE" id="PS50850">
    <property type="entry name" value="MFS"/>
    <property type="match status" value="1"/>
</dbReference>
<comment type="similarity">
    <text evidence="2">Belongs to the major facilitator superfamily. Organophosphate:Pi antiporter (OPA) (TC 2.A.1.4) family.</text>
</comment>
<feature type="domain" description="Major facilitator superfamily (MFS) profile" evidence="15">
    <location>
        <begin position="1"/>
        <end position="443"/>
    </location>
</feature>
<reference evidence="17" key="1">
    <citation type="submission" date="2012-01" db="EMBL/GenBank/DDBJ databases">
        <title>The Genome Sequence of Oreochromis niloticus (Nile Tilapia).</title>
        <authorList>
            <consortium name="Broad Institute Genome Assembly Team"/>
            <consortium name="Broad Institute Sequencing Platform"/>
            <person name="Di Palma F."/>
            <person name="Johnson J."/>
            <person name="Lander E.S."/>
            <person name="Lindblad-Toh K."/>
        </authorList>
    </citation>
    <scope>NUCLEOTIDE SEQUENCE [LARGE SCALE GENOMIC DNA]</scope>
</reference>
<keyword evidence="17" id="KW-1185">Reference proteome</keyword>
<accession>A0A669BRW6</accession>
<feature type="transmembrane region" description="Helical" evidence="14">
    <location>
        <begin position="386"/>
        <end position="409"/>
    </location>
</feature>
<comment type="catalytic activity">
    <reaction evidence="11">
        <text>D-glucose 6-phosphate(in) + phosphate(out) = D-glucose 6-phosphate(out) + phosphate(in)</text>
        <dbReference type="Rhea" id="RHEA:71535"/>
        <dbReference type="ChEBI" id="CHEBI:43474"/>
        <dbReference type="ChEBI" id="CHEBI:61548"/>
    </reaction>
</comment>
<evidence type="ECO:0000256" key="13">
    <source>
        <dbReference type="ARBA" id="ARBA00042041"/>
    </source>
</evidence>
<organism evidence="16 17">
    <name type="scientific">Oreochromis niloticus</name>
    <name type="common">Nile tilapia</name>
    <name type="synonym">Tilapia nilotica</name>
    <dbReference type="NCBI Taxonomy" id="8128"/>
    <lineage>
        <taxon>Eukaryota</taxon>
        <taxon>Metazoa</taxon>
        <taxon>Chordata</taxon>
        <taxon>Craniata</taxon>
        <taxon>Vertebrata</taxon>
        <taxon>Euteleostomi</taxon>
        <taxon>Actinopterygii</taxon>
        <taxon>Neopterygii</taxon>
        <taxon>Teleostei</taxon>
        <taxon>Neoteleostei</taxon>
        <taxon>Acanthomorphata</taxon>
        <taxon>Ovalentaria</taxon>
        <taxon>Cichlomorphae</taxon>
        <taxon>Cichliformes</taxon>
        <taxon>Cichlidae</taxon>
        <taxon>African cichlids</taxon>
        <taxon>Pseudocrenilabrinae</taxon>
        <taxon>Oreochromini</taxon>
        <taxon>Oreochromis</taxon>
    </lineage>
</organism>
<keyword evidence="4" id="KW-0050">Antiport</keyword>
<dbReference type="FunFam" id="1.20.1250.20:FF:000050">
    <property type="entry name" value="glucose-6-phosphate exchanger SLC37A2 isoform X1"/>
    <property type="match status" value="1"/>
</dbReference>
<dbReference type="InterPro" id="IPR000849">
    <property type="entry name" value="Sugar_P_transporter"/>
</dbReference>
<dbReference type="Pfam" id="PF07690">
    <property type="entry name" value="MFS_1"/>
    <property type="match status" value="1"/>
</dbReference>
<dbReference type="PANTHER" id="PTHR43184:SF9">
    <property type="entry name" value="GLUCOSE-6-PHOSPHATE EXCHANGER SLC37A2"/>
    <property type="match status" value="1"/>
</dbReference>
<evidence type="ECO:0000256" key="4">
    <source>
        <dbReference type="ARBA" id="ARBA00022449"/>
    </source>
</evidence>
<dbReference type="SUPFAM" id="SSF103473">
    <property type="entry name" value="MFS general substrate transporter"/>
    <property type="match status" value="1"/>
</dbReference>
<dbReference type="GO" id="GO:0005789">
    <property type="term" value="C:endoplasmic reticulum membrane"/>
    <property type="evidence" value="ECO:0007669"/>
    <property type="project" value="UniProtKB-SubCell"/>
</dbReference>
<dbReference type="Ensembl" id="ENSONIT00000065578.1">
    <property type="protein sequence ID" value="ENSONIP00000038128.1"/>
    <property type="gene ID" value="ENSONIG00000017365.2"/>
</dbReference>
<dbReference type="InterPro" id="IPR020846">
    <property type="entry name" value="MFS_dom"/>
</dbReference>
<evidence type="ECO:0000256" key="11">
    <source>
        <dbReference type="ARBA" id="ARBA00034251"/>
    </source>
</evidence>
<feature type="transmembrane region" description="Helical" evidence="14">
    <location>
        <begin position="87"/>
        <end position="109"/>
    </location>
</feature>
<evidence type="ECO:0000256" key="2">
    <source>
        <dbReference type="ARBA" id="ARBA00009598"/>
    </source>
</evidence>
<dbReference type="PIRSF" id="PIRSF002808">
    <property type="entry name" value="Hexose_phosphate_transp"/>
    <property type="match status" value="1"/>
</dbReference>
<feature type="transmembrane region" description="Helical" evidence="14">
    <location>
        <begin position="180"/>
        <end position="201"/>
    </location>
</feature>
<keyword evidence="7" id="KW-0256">Endoplasmic reticulum</keyword>
<dbReference type="GeneTree" id="ENSGT00940000158657"/>
<keyword evidence="8 14" id="KW-1133">Transmembrane helix</keyword>
<feature type="transmembrane region" description="Helical" evidence="14">
    <location>
        <begin position="320"/>
        <end position="340"/>
    </location>
</feature>
<dbReference type="Gene3D" id="1.20.1250.20">
    <property type="entry name" value="MFS general substrate transporter like domains"/>
    <property type="match status" value="2"/>
</dbReference>
<evidence type="ECO:0000256" key="12">
    <source>
        <dbReference type="ARBA" id="ARBA00039218"/>
    </source>
</evidence>
<evidence type="ECO:0000256" key="8">
    <source>
        <dbReference type="ARBA" id="ARBA00022989"/>
    </source>
</evidence>
<evidence type="ECO:0000256" key="10">
    <source>
        <dbReference type="ARBA" id="ARBA00023180"/>
    </source>
</evidence>
<keyword evidence="9 14" id="KW-0472">Membrane</keyword>
<keyword evidence="6 14" id="KW-0812">Transmembrane</keyword>
<evidence type="ECO:0000256" key="6">
    <source>
        <dbReference type="ARBA" id="ARBA00022692"/>
    </source>
</evidence>
<dbReference type="InterPro" id="IPR044740">
    <property type="entry name" value="SLC37A1_2"/>
</dbReference>
<dbReference type="InterPro" id="IPR011701">
    <property type="entry name" value="MFS"/>
</dbReference>
<dbReference type="FunFam" id="1.20.1250.20:FF:000028">
    <property type="entry name" value="Sugar phosphate exchanger 3 isoform 1"/>
    <property type="match status" value="1"/>
</dbReference>
<name>A0A669BRW6_ORENI</name>
<evidence type="ECO:0000313" key="16">
    <source>
        <dbReference type="Ensembl" id="ENSONIP00000038128.1"/>
    </source>
</evidence>
<evidence type="ECO:0000259" key="15">
    <source>
        <dbReference type="PROSITE" id="PS50850"/>
    </source>
</evidence>
<dbReference type="GO" id="GO:0035435">
    <property type="term" value="P:phosphate ion transmembrane transport"/>
    <property type="evidence" value="ECO:0007669"/>
    <property type="project" value="TreeGrafter"/>
</dbReference>
<feature type="transmembrane region" description="Helical" evidence="14">
    <location>
        <begin position="155"/>
        <end position="174"/>
    </location>
</feature>
<reference evidence="16" key="2">
    <citation type="submission" date="2025-08" db="UniProtKB">
        <authorList>
            <consortium name="Ensembl"/>
        </authorList>
    </citation>
    <scope>IDENTIFICATION</scope>
</reference>
<feature type="transmembrane region" description="Helical" evidence="14">
    <location>
        <begin position="255"/>
        <end position="276"/>
    </location>
</feature>
<feature type="transmembrane region" description="Helical" evidence="14">
    <location>
        <begin position="56"/>
        <end position="75"/>
    </location>
</feature>
<dbReference type="GO" id="GO:0061513">
    <property type="term" value="F:glucose 6-phosphate:phosphate antiporter activity"/>
    <property type="evidence" value="ECO:0007669"/>
    <property type="project" value="InterPro"/>
</dbReference>
<dbReference type="PANTHER" id="PTHR43184">
    <property type="entry name" value="MAJOR FACILITATOR SUPERFAMILY TRANSPORTER 16, ISOFORM B"/>
    <property type="match status" value="1"/>
</dbReference>
<evidence type="ECO:0000256" key="1">
    <source>
        <dbReference type="ARBA" id="ARBA00004477"/>
    </source>
</evidence>
<dbReference type="Proteomes" id="UP000005207">
    <property type="component" value="Linkage group LG10"/>
</dbReference>
<protein>
    <recommendedName>
        <fullName evidence="12">Glucose-6-phosphate exchanger SLC37A2</fullName>
    </recommendedName>
    <alternativeName>
        <fullName evidence="13">Solute carrier family 37 member 2</fullName>
    </alternativeName>
</protein>
<evidence type="ECO:0000256" key="5">
    <source>
        <dbReference type="ARBA" id="ARBA00022597"/>
    </source>
</evidence>
<dbReference type="InterPro" id="IPR036259">
    <property type="entry name" value="MFS_trans_sf"/>
</dbReference>
<dbReference type="CDD" id="cd17344">
    <property type="entry name" value="MFS_SLC37A1_2"/>
    <property type="match status" value="1"/>
</dbReference>
<keyword evidence="3" id="KW-0813">Transport</keyword>
<gene>
    <name evidence="16" type="primary">SLC37A2</name>
    <name evidence="16" type="synonym">slc37a2</name>
</gene>
<evidence type="ECO:0000313" key="17">
    <source>
        <dbReference type="Proteomes" id="UP000005207"/>
    </source>
</evidence>
<feature type="transmembrane region" description="Helical" evidence="14">
    <location>
        <begin position="115"/>
        <end position="143"/>
    </location>
</feature>
<reference evidence="16" key="3">
    <citation type="submission" date="2025-09" db="UniProtKB">
        <authorList>
            <consortium name="Ensembl"/>
        </authorList>
    </citation>
    <scope>IDENTIFICATION</scope>
</reference>
<evidence type="ECO:0000256" key="14">
    <source>
        <dbReference type="SAM" id="Phobius"/>
    </source>
</evidence>
<feature type="transmembrane region" description="Helical" evidence="14">
    <location>
        <begin position="346"/>
        <end position="366"/>
    </location>
</feature>
<sequence>MILVVMSYHLSRKPISIVKSELHRNCSNIIQPKDINITNNVTWCDWPPFDQDNYQTLFGVLDNCFLVAYAIGMFFSGIFGERLPLRYYLSIGMLMSGLFTCLFGLGFYWNIHSLGYYAFVQVMNGLVQTTGWPAVVACVGNWFGKGKRGFIMGVWNSHTSVGNILGSLIAGVFVSTAWGLSFIVPGIIIACTGVLCFFFLVESENQEGGETAPLLRDSSIVDPSINGAISTEPDVIVEEHSEAISFLGALCIPGVVEFSLCLLFAKLVSYTFLYWLPLYISNVAHFEAKEAGDMSTLFDVGGILGGILAGLVSDYTGGRATTCCVMLVVAAPMLFLYNYIGQRSLGTTIGMLLLCGALVNGPYALITTAVSADLGTHESLKGNARALSTVTAIIDGTGSIGAALGPLLAGVISPSGWNNVFYMLISADVLACLVREQSLSKRSKQ</sequence>
<evidence type="ECO:0000256" key="7">
    <source>
        <dbReference type="ARBA" id="ARBA00022824"/>
    </source>
</evidence>
<keyword evidence="5" id="KW-0762">Sugar transport</keyword>
<evidence type="ECO:0000256" key="9">
    <source>
        <dbReference type="ARBA" id="ARBA00023136"/>
    </source>
</evidence>
<proteinExistence type="inferred from homology"/>
<evidence type="ECO:0000256" key="3">
    <source>
        <dbReference type="ARBA" id="ARBA00022448"/>
    </source>
</evidence>
<dbReference type="AlphaFoldDB" id="A0A669BRW6"/>
<keyword evidence="10" id="KW-0325">Glycoprotein</keyword>